<evidence type="ECO:0000256" key="1">
    <source>
        <dbReference type="ARBA" id="ARBA00004651"/>
    </source>
</evidence>
<protein>
    <submittedName>
        <fullName evidence="8">ABC-type glycerol-3-phosphate transport system permease component</fullName>
    </submittedName>
</protein>
<feature type="transmembrane region" description="Helical" evidence="7">
    <location>
        <begin position="12"/>
        <end position="32"/>
    </location>
</feature>
<keyword evidence="6 7" id="KW-0472">Membrane</keyword>
<dbReference type="InterPro" id="IPR035906">
    <property type="entry name" value="MetI-like_sf"/>
</dbReference>
<organism evidence="8 9">
    <name type="scientific">Paenibacillus rhizosphaerae</name>
    <dbReference type="NCBI Taxonomy" id="297318"/>
    <lineage>
        <taxon>Bacteria</taxon>
        <taxon>Bacillati</taxon>
        <taxon>Bacillota</taxon>
        <taxon>Bacilli</taxon>
        <taxon>Bacillales</taxon>
        <taxon>Paenibacillaceae</taxon>
        <taxon>Paenibacillus</taxon>
    </lineage>
</organism>
<reference evidence="8 9" key="1">
    <citation type="submission" date="2020-08" db="EMBL/GenBank/DDBJ databases">
        <title>Genomic Encyclopedia of Type Strains, Phase III (KMG-III): the genomes of soil and plant-associated and newly described type strains.</title>
        <authorList>
            <person name="Whitman W."/>
        </authorList>
    </citation>
    <scope>NUCLEOTIDE SEQUENCE [LARGE SCALE GENOMIC DNA]</scope>
    <source>
        <strain evidence="8 9">CECT 5831</strain>
    </source>
</reference>
<evidence type="ECO:0000313" key="9">
    <source>
        <dbReference type="Proteomes" id="UP000517523"/>
    </source>
</evidence>
<keyword evidence="4 7" id="KW-0812">Transmembrane</keyword>
<dbReference type="PANTHER" id="PTHR43744:SF8">
    <property type="entry name" value="SN-GLYCEROL-3-PHOSPHATE TRANSPORT SYSTEM PERMEASE PROTEIN UGPE"/>
    <property type="match status" value="1"/>
</dbReference>
<gene>
    <name evidence="8" type="ORF">FHS19_000025</name>
</gene>
<keyword evidence="2" id="KW-0813">Transport</keyword>
<comment type="caution">
    <text evidence="8">The sequence shown here is derived from an EMBL/GenBank/DDBJ whole genome shotgun (WGS) entry which is preliminary data.</text>
</comment>
<evidence type="ECO:0000256" key="2">
    <source>
        <dbReference type="ARBA" id="ARBA00022448"/>
    </source>
</evidence>
<dbReference type="SUPFAM" id="SSF161098">
    <property type="entry name" value="MetI-like"/>
    <property type="match status" value="1"/>
</dbReference>
<keyword evidence="3" id="KW-1003">Cell membrane</keyword>
<dbReference type="EMBL" id="JACHXJ010000001">
    <property type="protein sequence ID" value="MBB3125371.1"/>
    <property type="molecule type" value="Genomic_DNA"/>
</dbReference>
<comment type="subcellular location">
    <subcellularLocation>
        <location evidence="1">Cell membrane</location>
        <topology evidence="1">Multi-pass membrane protein</topology>
    </subcellularLocation>
</comment>
<dbReference type="AlphaFoldDB" id="A0A839TF92"/>
<name>A0A839TF92_9BACL</name>
<proteinExistence type="predicted"/>
<evidence type="ECO:0000256" key="6">
    <source>
        <dbReference type="ARBA" id="ARBA00023136"/>
    </source>
</evidence>
<keyword evidence="5 7" id="KW-1133">Transmembrane helix</keyword>
<evidence type="ECO:0000256" key="5">
    <source>
        <dbReference type="ARBA" id="ARBA00022989"/>
    </source>
</evidence>
<sequence>MRRPAYRIEMLVVYVILFFTVVTTLLPLFWMITTSIKTPGEVFVYPPKWFPGEFVWSNYATAWEMAP</sequence>
<dbReference type="GO" id="GO:0005886">
    <property type="term" value="C:plasma membrane"/>
    <property type="evidence" value="ECO:0007669"/>
    <property type="project" value="UniProtKB-SubCell"/>
</dbReference>
<dbReference type="Proteomes" id="UP000517523">
    <property type="component" value="Unassembled WGS sequence"/>
</dbReference>
<accession>A0A839TF92</accession>
<dbReference type="PANTHER" id="PTHR43744">
    <property type="entry name" value="ABC TRANSPORTER PERMEASE PROTEIN MG189-RELATED-RELATED"/>
    <property type="match status" value="1"/>
</dbReference>
<dbReference type="RefSeq" id="WP_246426376.1">
    <property type="nucleotide sequence ID" value="NZ_JACHXJ010000001.1"/>
</dbReference>
<evidence type="ECO:0000256" key="3">
    <source>
        <dbReference type="ARBA" id="ARBA00022475"/>
    </source>
</evidence>
<dbReference type="Gene3D" id="1.10.3720.10">
    <property type="entry name" value="MetI-like"/>
    <property type="match status" value="1"/>
</dbReference>
<evidence type="ECO:0000256" key="7">
    <source>
        <dbReference type="SAM" id="Phobius"/>
    </source>
</evidence>
<evidence type="ECO:0000256" key="4">
    <source>
        <dbReference type="ARBA" id="ARBA00022692"/>
    </source>
</evidence>
<evidence type="ECO:0000313" key="8">
    <source>
        <dbReference type="EMBL" id="MBB3125371.1"/>
    </source>
</evidence>